<dbReference type="PROSITE" id="PS01228">
    <property type="entry name" value="COF_1"/>
    <property type="match status" value="1"/>
</dbReference>
<dbReference type="InterPro" id="IPR006379">
    <property type="entry name" value="HAD-SF_hydro_IIB"/>
</dbReference>
<dbReference type="PANTHER" id="PTHR10000">
    <property type="entry name" value="PHOSPHOSERINE PHOSPHATASE"/>
    <property type="match status" value="1"/>
</dbReference>
<dbReference type="CDD" id="cd07516">
    <property type="entry name" value="HAD_Pase"/>
    <property type="match status" value="1"/>
</dbReference>
<accession>A0A8J3A023</accession>
<organism evidence="1 2">
    <name type="scientific">Pullulanibacillus pueri</name>
    <dbReference type="NCBI Taxonomy" id="1437324"/>
    <lineage>
        <taxon>Bacteria</taxon>
        <taxon>Bacillati</taxon>
        <taxon>Bacillota</taxon>
        <taxon>Bacilli</taxon>
        <taxon>Bacillales</taxon>
        <taxon>Sporolactobacillaceae</taxon>
        <taxon>Pullulanibacillus</taxon>
    </lineage>
</organism>
<dbReference type="EMBL" id="BMFV01000051">
    <property type="protein sequence ID" value="GGH88442.1"/>
    <property type="molecule type" value="Genomic_DNA"/>
</dbReference>
<dbReference type="GO" id="GO:0016791">
    <property type="term" value="F:phosphatase activity"/>
    <property type="evidence" value="ECO:0007669"/>
    <property type="project" value="TreeGrafter"/>
</dbReference>
<dbReference type="InterPro" id="IPR000150">
    <property type="entry name" value="Cof"/>
</dbReference>
<reference evidence="1" key="2">
    <citation type="submission" date="2020-09" db="EMBL/GenBank/DDBJ databases">
        <authorList>
            <person name="Sun Q."/>
            <person name="Zhou Y."/>
        </authorList>
    </citation>
    <scope>NUCLEOTIDE SEQUENCE</scope>
    <source>
        <strain evidence="1">CGMCC 1.12777</strain>
    </source>
</reference>
<sequence length="268" mass="30022">MNRYLIVLDLDGTLLTSEKNIDPRTKEVIQKVMEAGHIVMIATGRPFRASKAYYEELHLNTPIVNFNGAYIHHPHQPEWGTIHSPLELETLKGILETCDHYELTNIFIEVKDHVYINNPDPLVADLFEIGNPTITYGPIQEKLKEAPTSVLLQTNEQQTKAVLHALDTEYSEAIEQRSWGKPSNIIEVIKRGVNKAVGIKKVAQDYNIPPERIIAFGDEDNDKEMISYAGQGVAMGNAIAELKALADAVTESNDDTGIANYLERTFLL</sequence>
<dbReference type="Gene3D" id="3.40.50.1000">
    <property type="entry name" value="HAD superfamily/HAD-like"/>
    <property type="match status" value="1"/>
</dbReference>
<dbReference type="InterPro" id="IPR036412">
    <property type="entry name" value="HAD-like_sf"/>
</dbReference>
<dbReference type="InterPro" id="IPR023214">
    <property type="entry name" value="HAD_sf"/>
</dbReference>
<keyword evidence="2" id="KW-1185">Reference proteome</keyword>
<dbReference type="SFLD" id="SFLDG01140">
    <property type="entry name" value="C2.B:_Phosphomannomutase_and_P"/>
    <property type="match status" value="1"/>
</dbReference>
<comment type="caution">
    <text evidence="1">The sequence shown here is derived from an EMBL/GenBank/DDBJ whole genome shotgun (WGS) entry which is preliminary data.</text>
</comment>
<dbReference type="RefSeq" id="WP_188499231.1">
    <property type="nucleotide sequence ID" value="NZ_BMFV01000051.1"/>
</dbReference>
<evidence type="ECO:0000313" key="1">
    <source>
        <dbReference type="EMBL" id="GGH88442.1"/>
    </source>
</evidence>
<dbReference type="SUPFAM" id="SSF56784">
    <property type="entry name" value="HAD-like"/>
    <property type="match status" value="1"/>
</dbReference>
<dbReference type="GO" id="GO:0005829">
    <property type="term" value="C:cytosol"/>
    <property type="evidence" value="ECO:0007669"/>
    <property type="project" value="TreeGrafter"/>
</dbReference>
<name>A0A8J3A023_9BACL</name>
<dbReference type="SFLD" id="SFLDS00003">
    <property type="entry name" value="Haloacid_Dehalogenase"/>
    <property type="match status" value="1"/>
</dbReference>
<dbReference type="Proteomes" id="UP000656813">
    <property type="component" value="Unassembled WGS sequence"/>
</dbReference>
<dbReference type="AlphaFoldDB" id="A0A8J3A023"/>
<evidence type="ECO:0000313" key="2">
    <source>
        <dbReference type="Proteomes" id="UP000656813"/>
    </source>
</evidence>
<keyword evidence="1" id="KW-0378">Hydrolase</keyword>
<dbReference type="NCBIfam" id="TIGR00099">
    <property type="entry name" value="Cof-subfamily"/>
    <property type="match status" value="1"/>
</dbReference>
<dbReference type="GO" id="GO:0000287">
    <property type="term" value="F:magnesium ion binding"/>
    <property type="evidence" value="ECO:0007669"/>
    <property type="project" value="TreeGrafter"/>
</dbReference>
<dbReference type="Pfam" id="PF08282">
    <property type="entry name" value="Hydrolase_3"/>
    <property type="match status" value="1"/>
</dbReference>
<protein>
    <submittedName>
        <fullName evidence="1">Hydrolase</fullName>
    </submittedName>
</protein>
<reference evidence="1" key="1">
    <citation type="journal article" date="2014" name="Int. J. Syst. Evol. Microbiol.">
        <title>Complete genome sequence of Corynebacterium casei LMG S-19264T (=DSM 44701T), isolated from a smear-ripened cheese.</title>
        <authorList>
            <consortium name="US DOE Joint Genome Institute (JGI-PGF)"/>
            <person name="Walter F."/>
            <person name="Albersmeier A."/>
            <person name="Kalinowski J."/>
            <person name="Ruckert C."/>
        </authorList>
    </citation>
    <scope>NUCLEOTIDE SEQUENCE</scope>
    <source>
        <strain evidence="1">CGMCC 1.12777</strain>
    </source>
</reference>
<proteinExistence type="predicted"/>
<dbReference type="Gene3D" id="3.30.1240.10">
    <property type="match status" value="1"/>
</dbReference>
<gene>
    <name evidence="1" type="ORF">GCM10007096_40790</name>
</gene>
<dbReference type="PANTHER" id="PTHR10000:SF23">
    <property type="entry name" value="5-AMINO-6-(5-PHOSPHO-D-RIBITYLAMINO)URACIL PHOSPHATASE YITU"/>
    <property type="match status" value="1"/>
</dbReference>
<dbReference type="NCBIfam" id="TIGR01484">
    <property type="entry name" value="HAD-SF-IIB"/>
    <property type="match status" value="1"/>
</dbReference>